<gene>
    <name evidence="10" type="ORF">J4709_07735</name>
</gene>
<evidence type="ECO:0000256" key="1">
    <source>
        <dbReference type="ARBA" id="ARBA00004141"/>
    </source>
</evidence>
<evidence type="ECO:0000313" key="11">
    <source>
        <dbReference type="Proteomes" id="UP000680206"/>
    </source>
</evidence>
<comment type="subcellular location">
    <subcellularLocation>
        <location evidence="1">Membrane</location>
        <topology evidence="1">Multi-pass membrane protein</topology>
    </subcellularLocation>
</comment>
<keyword evidence="5 8" id="KW-0812">Transmembrane</keyword>
<dbReference type="PANTHER" id="PTHR48090">
    <property type="entry name" value="UNDECAPRENYL-PHOSPHATE 4-DEOXY-4-FORMAMIDO-L-ARABINOSE TRANSFERASE-RELATED"/>
    <property type="match status" value="1"/>
</dbReference>
<evidence type="ECO:0000256" key="4">
    <source>
        <dbReference type="ARBA" id="ARBA00022679"/>
    </source>
</evidence>
<dbReference type="PANTHER" id="PTHR48090:SF1">
    <property type="entry name" value="PROPHAGE BACTOPRENOL GLUCOSYL TRANSFERASE HOMOLOG"/>
    <property type="match status" value="1"/>
</dbReference>
<accession>A0ABS3RL57</accession>
<feature type="transmembrane region" description="Helical" evidence="8">
    <location>
        <begin position="295"/>
        <end position="316"/>
    </location>
</feature>
<reference evidence="10 11" key="1">
    <citation type="submission" date="2021-03" db="EMBL/GenBank/DDBJ databases">
        <title>Actinomadura violae sp. nov., isolated from lichen in Thailand.</title>
        <authorList>
            <person name="Kanchanasin P."/>
            <person name="Saeng-In P."/>
            <person name="Phongsopitanun W."/>
            <person name="Yuki M."/>
            <person name="Kudo T."/>
            <person name="Ohkuma M."/>
            <person name="Tanasupawat S."/>
        </authorList>
    </citation>
    <scope>NUCLEOTIDE SEQUENCE [LARGE SCALE GENOMIC DNA]</scope>
    <source>
        <strain evidence="10 11">LCR2-06</strain>
    </source>
</reference>
<evidence type="ECO:0000256" key="7">
    <source>
        <dbReference type="ARBA" id="ARBA00023136"/>
    </source>
</evidence>
<keyword evidence="7 8" id="KW-0472">Membrane</keyword>
<keyword evidence="6 8" id="KW-1133">Transmembrane helix</keyword>
<evidence type="ECO:0000313" key="10">
    <source>
        <dbReference type="EMBL" id="MBO2457462.1"/>
    </source>
</evidence>
<dbReference type="InterPro" id="IPR050256">
    <property type="entry name" value="Glycosyltransferase_2"/>
</dbReference>
<evidence type="ECO:0000256" key="8">
    <source>
        <dbReference type="SAM" id="Phobius"/>
    </source>
</evidence>
<dbReference type="Proteomes" id="UP000680206">
    <property type="component" value="Unassembled WGS sequence"/>
</dbReference>
<feature type="domain" description="Glycosyltransferase 2-like" evidence="9">
    <location>
        <begin position="73"/>
        <end position="231"/>
    </location>
</feature>
<evidence type="ECO:0000256" key="6">
    <source>
        <dbReference type="ARBA" id="ARBA00022989"/>
    </source>
</evidence>
<sequence>MRTDAEAQRTENVPIVYRALALGDYLLGRTDLRTASRAAGLPTDCITRMLHHRAGLATRGGPDDADGAALLLSVVVPVFNNATTLRELHSRLRRVLAPIGAAEILFVDDGSADESVEVIRELCELDPGVRLIRLSRNFGQQAALSAGLDEAGGSGVVMLDADLQDPPELIPELVERWRAGHDVVYMVRRNRKEGLHKRFAYSLFYRVFRYLADVEVPLASGDFSLVDRRVVAVLREMPERGRFLRGLRSWSGFRQTSIEYDRAARPSGESQYTLHRLLKLATDGLLGFSSVPLRLVSSLGIITALAGTLMLGGVLIARLSIPATPVGWASTISVLLLASGAQLTTVGMVGAYIARIYNEVKQRPLYIVMERIG</sequence>
<evidence type="ECO:0000256" key="5">
    <source>
        <dbReference type="ARBA" id="ARBA00022692"/>
    </source>
</evidence>
<dbReference type="CDD" id="cd04187">
    <property type="entry name" value="DPM1_like_bac"/>
    <property type="match status" value="1"/>
</dbReference>
<keyword evidence="4" id="KW-0808">Transferase</keyword>
<comment type="caution">
    <text evidence="10">The sequence shown here is derived from an EMBL/GenBank/DDBJ whole genome shotgun (WGS) entry which is preliminary data.</text>
</comment>
<name>A0ABS3RL57_9ACTN</name>
<dbReference type="InterPro" id="IPR029044">
    <property type="entry name" value="Nucleotide-diphossugar_trans"/>
</dbReference>
<evidence type="ECO:0000256" key="2">
    <source>
        <dbReference type="ARBA" id="ARBA00006739"/>
    </source>
</evidence>
<evidence type="ECO:0000256" key="3">
    <source>
        <dbReference type="ARBA" id="ARBA00022676"/>
    </source>
</evidence>
<dbReference type="InterPro" id="IPR001173">
    <property type="entry name" value="Glyco_trans_2-like"/>
</dbReference>
<dbReference type="Pfam" id="PF00535">
    <property type="entry name" value="Glycos_transf_2"/>
    <property type="match status" value="1"/>
</dbReference>
<dbReference type="Gene3D" id="3.90.550.10">
    <property type="entry name" value="Spore Coat Polysaccharide Biosynthesis Protein SpsA, Chain A"/>
    <property type="match status" value="1"/>
</dbReference>
<protein>
    <submittedName>
        <fullName evidence="10">Glycosyltransferase family 2 protein</fullName>
    </submittedName>
</protein>
<dbReference type="EMBL" id="JAGEPF010000005">
    <property type="protein sequence ID" value="MBO2457462.1"/>
    <property type="molecule type" value="Genomic_DNA"/>
</dbReference>
<comment type="similarity">
    <text evidence="2">Belongs to the glycosyltransferase 2 family.</text>
</comment>
<dbReference type="RefSeq" id="WP_208238564.1">
    <property type="nucleotide sequence ID" value="NZ_JAGEPF010000005.1"/>
</dbReference>
<keyword evidence="3" id="KW-0328">Glycosyltransferase</keyword>
<proteinExistence type="inferred from homology"/>
<feature type="transmembrane region" description="Helical" evidence="8">
    <location>
        <begin position="328"/>
        <end position="354"/>
    </location>
</feature>
<evidence type="ECO:0000259" key="9">
    <source>
        <dbReference type="Pfam" id="PF00535"/>
    </source>
</evidence>
<dbReference type="SUPFAM" id="SSF53448">
    <property type="entry name" value="Nucleotide-diphospho-sugar transferases"/>
    <property type="match status" value="1"/>
</dbReference>
<keyword evidence="11" id="KW-1185">Reference proteome</keyword>
<organism evidence="10 11">
    <name type="scientific">Actinomadura violacea</name>
    <dbReference type="NCBI Taxonomy" id="2819934"/>
    <lineage>
        <taxon>Bacteria</taxon>
        <taxon>Bacillati</taxon>
        <taxon>Actinomycetota</taxon>
        <taxon>Actinomycetes</taxon>
        <taxon>Streptosporangiales</taxon>
        <taxon>Thermomonosporaceae</taxon>
        <taxon>Actinomadura</taxon>
    </lineage>
</organism>